<proteinExistence type="predicted"/>
<sequence length="172" mass="18521">MLPTTLPPAVEAMNLSYPELLKQAFQKVEAETEQHAQEELAAAQQSAANGPSSTKKCWQGSISISKLGENHSFNSFSSAHLGQDTGMKEDYCVMQLHIASTNMVIWVSVEEMTAEVHDAEGSEHPVVIGAVVSGLSTQRLMLLDLSLLGGRIVVHAQSLHNVPISVVLGFQV</sequence>
<evidence type="ECO:0000313" key="1">
    <source>
        <dbReference type="EMBL" id="KAF9488716.1"/>
    </source>
</evidence>
<accession>A0A9P5ZLD2</accession>
<protein>
    <submittedName>
        <fullName evidence="2">Uncharacterized protein</fullName>
    </submittedName>
</protein>
<dbReference type="AlphaFoldDB" id="A0A9P5ZLD2"/>
<reference evidence="2" key="1">
    <citation type="submission" date="2020-11" db="EMBL/GenBank/DDBJ databases">
        <authorList>
            <consortium name="DOE Joint Genome Institute"/>
            <person name="Ahrendt S."/>
            <person name="Riley R."/>
            <person name="Andreopoulos W."/>
            <person name="Labutti K."/>
            <person name="Pangilinan J."/>
            <person name="Ruiz-Duenas F.J."/>
            <person name="Barrasa J.M."/>
            <person name="Sanchez-Garcia M."/>
            <person name="Camarero S."/>
            <person name="Miyauchi S."/>
            <person name="Serrano A."/>
            <person name="Linde D."/>
            <person name="Babiker R."/>
            <person name="Drula E."/>
            <person name="Ayuso-Fernandez I."/>
            <person name="Pacheco R."/>
            <person name="Padilla G."/>
            <person name="Ferreira P."/>
            <person name="Barriuso J."/>
            <person name="Kellner H."/>
            <person name="Castanera R."/>
            <person name="Alfaro M."/>
            <person name="Ramirez L."/>
            <person name="Pisabarro A.G."/>
            <person name="Kuo A."/>
            <person name="Tritt A."/>
            <person name="Lipzen A."/>
            <person name="He G."/>
            <person name="Yan M."/>
            <person name="Ng V."/>
            <person name="Cullen D."/>
            <person name="Martin F."/>
            <person name="Rosso M.-N."/>
            <person name="Henrissat B."/>
            <person name="Hibbett D."/>
            <person name="Martinez A.T."/>
            <person name="Grigoriev I.V."/>
        </authorList>
    </citation>
    <scope>NUCLEOTIDE SEQUENCE</scope>
    <source>
        <strain evidence="2">ATCC 90797</strain>
    </source>
</reference>
<name>A0A9P5ZLD2_PLEER</name>
<evidence type="ECO:0000313" key="2">
    <source>
        <dbReference type="EMBL" id="KAF9488730.1"/>
    </source>
</evidence>
<dbReference type="Proteomes" id="UP000807025">
    <property type="component" value="Unassembled WGS sequence"/>
</dbReference>
<organism evidence="2 4">
    <name type="scientific">Pleurotus eryngii</name>
    <name type="common">Boletus of the steppes</name>
    <dbReference type="NCBI Taxonomy" id="5323"/>
    <lineage>
        <taxon>Eukaryota</taxon>
        <taxon>Fungi</taxon>
        <taxon>Dikarya</taxon>
        <taxon>Basidiomycota</taxon>
        <taxon>Agaricomycotina</taxon>
        <taxon>Agaricomycetes</taxon>
        <taxon>Agaricomycetidae</taxon>
        <taxon>Agaricales</taxon>
        <taxon>Pleurotineae</taxon>
        <taxon>Pleurotaceae</taxon>
        <taxon>Pleurotus</taxon>
    </lineage>
</organism>
<evidence type="ECO:0000313" key="4">
    <source>
        <dbReference type="Proteomes" id="UP000807025"/>
    </source>
</evidence>
<keyword evidence="4" id="KW-1185">Reference proteome</keyword>
<dbReference type="EMBL" id="MU154700">
    <property type="protein sequence ID" value="KAF9488716.1"/>
    <property type="molecule type" value="Genomic_DNA"/>
</dbReference>
<comment type="caution">
    <text evidence="2">The sequence shown here is derived from an EMBL/GenBank/DDBJ whole genome shotgun (WGS) entry which is preliminary data.</text>
</comment>
<evidence type="ECO:0000313" key="3">
    <source>
        <dbReference type="EMBL" id="KAF9493479.1"/>
    </source>
</evidence>
<dbReference type="OrthoDB" id="3191896at2759"/>
<dbReference type="EMBL" id="MU154585">
    <property type="protein sequence ID" value="KAF9493479.1"/>
    <property type="molecule type" value="Genomic_DNA"/>
</dbReference>
<dbReference type="EMBL" id="MU154700">
    <property type="protein sequence ID" value="KAF9488730.1"/>
    <property type="molecule type" value="Genomic_DNA"/>
</dbReference>
<gene>
    <name evidence="3" type="ORF">BDN71DRAFT_1432493</name>
    <name evidence="1" type="ORF">BDN71DRAFT_1435925</name>
    <name evidence="2" type="ORF">BDN71DRAFT_1435937</name>
</gene>